<evidence type="ECO:0000256" key="3">
    <source>
        <dbReference type="ARBA" id="ARBA00022527"/>
    </source>
</evidence>
<comment type="catalytic activity">
    <reaction evidence="13">
        <text>L-seryl-[protein] + ATP = O-phospho-L-seryl-[protein] + ADP + H(+)</text>
        <dbReference type="Rhea" id="RHEA:17989"/>
        <dbReference type="Rhea" id="RHEA-COMP:9863"/>
        <dbReference type="Rhea" id="RHEA-COMP:11604"/>
        <dbReference type="ChEBI" id="CHEBI:15378"/>
        <dbReference type="ChEBI" id="CHEBI:29999"/>
        <dbReference type="ChEBI" id="CHEBI:30616"/>
        <dbReference type="ChEBI" id="CHEBI:83421"/>
        <dbReference type="ChEBI" id="CHEBI:456216"/>
        <dbReference type="EC" id="2.7.11.1"/>
    </reaction>
</comment>
<dbReference type="eggNOG" id="ENOG502S11J">
    <property type="taxonomic scope" value="Eukaryota"/>
</dbReference>
<comment type="similarity">
    <text evidence="1">Belongs to the protein kinase superfamily. TKL Ser/Thr protein kinase family. ROCO subfamily.</text>
</comment>
<dbReference type="Pfam" id="PF25497">
    <property type="entry name" value="COR-B"/>
    <property type="match status" value="1"/>
</dbReference>
<protein>
    <recommendedName>
        <fullName evidence="2">non-specific serine/threonine protein kinase</fullName>
        <ecNumber evidence="2">2.7.11.1</ecNumber>
    </recommendedName>
</protein>
<evidence type="ECO:0000256" key="10">
    <source>
        <dbReference type="ARBA" id="ARBA00022840"/>
    </source>
</evidence>
<feature type="domain" description="Roc" evidence="18">
    <location>
        <begin position="205"/>
        <end position="400"/>
    </location>
</feature>
<dbReference type="PROSITE" id="PS50089">
    <property type="entry name" value="ZF_RING_2"/>
    <property type="match status" value="2"/>
</dbReference>
<dbReference type="GO" id="GO:0005525">
    <property type="term" value="F:GTP binding"/>
    <property type="evidence" value="ECO:0007669"/>
    <property type="project" value="UniProtKB-KW"/>
</dbReference>
<dbReference type="SUPFAM" id="SSF56112">
    <property type="entry name" value="Protein kinase-like (PK-like)"/>
    <property type="match status" value="1"/>
</dbReference>
<dbReference type="Pfam" id="PF13516">
    <property type="entry name" value="LRR_6"/>
    <property type="match status" value="4"/>
</dbReference>
<feature type="domain" description="Protein kinase" evidence="16">
    <location>
        <begin position="812"/>
        <end position="1086"/>
    </location>
</feature>
<evidence type="ECO:0000256" key="12">
    <source>
        <dbReference type="ARBA" id="ARBA00047899"/>
    </source>
</evidence>
<evidence type="ECO:0000313" key="20">
    <source>
        <dbReference type="Proteomes" id="UP000008743"/>
    </source>
</evidence>
<evidence type="ECO:0000256" key="13">
    <source>
        <dbReference type="ARBA" id="ARBA00048679"/>
    </source>
</evidence>
<evidence type="ECO:0000256" key="7">
    <source>
        <dbReference type="ARBA" id="ARBA00022741"/>
    </source>
</evidence>
<dbReference type="InterPro" id="IPR008271">
    <property type="entry name" value="Ser/Thr_kinase_AS"/>
</dbReference>
<evidence type="ECO:0000256" key="6">
    <source>
        <dbReference type="ARBA" id="ARBA00022737"/>
    </source>
</evidence>
<dbReference type="Gene3D" id="3.30.310.200">
    <property type="match status" value="1"/>
</dbReference>
<dbReference type="PROSITE" id="PS50011">
    <property type="entry name" value="PROTEIN_KINASE_DOM"/>
    <property type="match status" value="1"/>
</dbReference>
<dbReference type="SUPFAM" id="SSF52047">
    <property type="entry name" value="RNI-like"/>
    <property type="match status" value="1"/>
</dbReference>
<dbReference type="STRING" id="595528.A0A0D2X5R6"/>
<gene>
    <name evidence="19" type="ORF">CAOG_010194</name>
</gene>
<feature type="domain" description="RING-type" evidence="17">
    <location>
        <begin position="1100"/>
        <end position="1139"/>
    </location>
</feature>
<evidence type="ECO:0000256" key="15">
    <source>
        <dbReference type="PROSITE-ProRule" id="PRU10141"/>
    </source>
</evidence>
<evidence type="ECO:0000256" key="9">
    <source>
        <dbReference type="ARBA" id="ARBA00022786"/>
    </source>
</evidence>
<dbReference type="InterPro" id="IPR001611">
    <property type="entry name" value="Leu-rich_rpt"/>
</dbReference>
<keyword evidence="14" id="KW-0863">Zinc-finger</keyword>
<evidence type="ECO:0000256" key="1">
    <source>
        <dbReference type="ARBA" id="ARBA00008171"/>
    </source>
</evidence>
<dbReference type="SMART" id="SM00220">
    <property type="entry name" value="S_TKc"/>
    <property type="match status" value="1"/>
</dbReference>
<reference evidence="20" key="1">
    <citation type="submission" date="2011-02" db="EMBL/GenBank/DDBJ databases">
        <title>The Genome Sequence of Capsaspora owczarzaki ATCC 30864.</title>
        <authorList>
            <person name="Russ C."/>
            <person name="Cuomo C."/>
            <person name="Burger G."/>
            <person name="Gray M.W."/>
            <person name="Holland P.W.H."/>
            <person name="King N."/>
            <person name="Lang F.B.F."/>
            <person name="Roger A.J."/>
            <person name="Ruiz-Trillo I."/>
            <person name="Young S.K."/>
            <person name="Zeng Q."/>
            <person name="Gargeya S."/>
            <person name="Alvarado L."/>
            <person name="Berlin A."/>
            <person name="Chapman S.B."/>
            <person name="Chen Z."/>
            <person name="Freedman E."/>
            <person name="Gellesch M."/>
            <person name="Goldberg J."/>
            <person name="Griggs A."/>
            <person name="Gujja S."/>
            <person name="Heilman E."/>
            <person name="Heiman D."/>
            <person name="Howarth C."/>
            <person name="Mehta T."/>
            <person name="Neiman D."/>
            <person name="Pearson M."/>
            <person name="Roberts A."/>
            <person name="Saif S."/>
            <person name="Shea T."/>
            <person name="Shenoy N."/>
            <person name="Sisk P."/>
            <person name="Stolte C."/>
            <person name="Sykes S."/>
            <person name="White J."/>
            <person name="Yandava C."/>
            <person name="Haas B."/>
            <person name="Nusbaum C."/>
            <person name="Birren B."/>
        </authorList>
    </citation>
    <scope>NUCLEOTIDE SEQUENCE</scope>
    <source>
        <strain evidence="20">ATCC 30864</strain>
    </source>
</reference>
<dbReference type="InterPro" id="IPR032171">
    <property type="entry name" value="COR-A"/>
</dbReference>
<dbReference type="PhylomeDB" id="A0A0D2X5R6"/>
<dbReference type="InterPro" id="IPR027417">
    <property type="entry name" value="P-loop_NTPase"/>
</dbReference>
<dbReference type="InterPro" id="IPR020859">
    <property type="entry name" value="ROC"/>
</dbReference>
<keyword evidence="14" id="KW-0479">Metal-binding</keyword>
<dbReference type="PROSITE" id="PS00107">
    <property type="entry name" value="PROTEIN_KINASE_ATP"/>
    <property type="match status" value="1"/>
</dbReference>
<dbReference type="Pfam" id="PF16095">
    <property type="entry name" value="COR-A"/>
    <property type="match status" value="1"/>
</dbReference>
<keyword evidence="11" id="KW-0342">GTP-binding</keyword>
<keyword evidence="5" id="KW-0808">Transferase</keyword>
<dbReference type="SMART" id="SM00184">
    <property type="entry name" value="RING"/>
    <property type="match status" value="2"/>
</dbReference>
<dbReference type="Gene3D" id="3.30.40.10">
    <property type="entry name" value="Zinc/RING finger domain, C3HC4 (zinc finger)"/>
    <property type="match status" value="2"/>
</dbReference>
<evidence type="ECO:0000256" key="14">
    <source>
        <dbReference type="PROSITE-ProRule" id="PRU00175"/>
    </source>
</evidence>
<dbReference type="GO" id="GO:0005737">
    <property type="term" value="C:cytoplasm"/>
    <property type="evidence" value="ECO:0007669"/>
    <property type="project" value="UniProtKB-ARBA"/>
</dbReference>
<dbReference type="InterPro" id="IPR005225">
    <property type="entry name" value="Small_GTP-bd"/>
</dbReference>
<evidence type="ECO:0000256" key="4">
    <source>
        <dbReference type="ARBA" id="ARBA00022614"/>
    </source>
</evidence>
<dbReference type="Pfam" id="PF07714">
    <property type="entry name" value="PK_Tyr_Ser-Thr"/>
    <property type="match status" value="1"/>
</dbReference>
<dbReference type="SMART" id="SM00175">
    <property type="entry name" value="RAB"/>
    <property type="match status" value="1"/>
</dbReference>
<name>A0A0D2X5R6_CAPO3</name>
<dbReference type="InterPro" id="IPR013083">
    <property type="entry name" value="Znf_RING/FYVE/PHD"/>
</dbReference>
<dbReference type="Proteomes" id="UP000008743">
    <property type="component" value="Unassembled WGS sequence"/>
</dbReference>
<keyword evidence="6" id="KW-0677">Repeat</keyword>
<dbReference type="InParanoid" id="A0A0D2X5R6"/>
<keyword evidence="9" id="KW-0833">Ubl conjugation pathway</keyword>
<keyword evidence="10 15" id="KW-0067">ATP-binding</keyword>
<evidence type="ECO:0000259" key="17">
    <source>
        <dbReference type="PROSITE" id="PS50089"/>
    </source>
</evidence>
<dbReference type="EMBL" id="KE346378">
    <property type="protein sequence ID" value="KJE98274.1"/>
    <property type="molecule type" value="Genomic_DNA"/>
</dbReference>
<keyword evidence="3" id="KW-0723">Serine/threonine-protein kinase</keyword>
<dbReference type="SUPFAM" id="SSF52540">
    <property type="entry name" value="P-loop containing nucleoside triphosphate hydrolases"/>
    <property type="match status" value="1"/>
</dbReference>
<dbReference type="InterPro" id="IPR057263">
    <property type="entry name" value="COR-B"/>
</dbReference>
<dbReference type="PANTHER" id="PTHR45647">
    <property type="entry name" value="OS02G0152300 PROTEIN"/>
    <property type="match status" value="1"/>
</dbReference>
<dbReference type="PANTHER" id="PTHR45647:SF139">
    <property type="entry name" value="OS02G0152300 PROTEIN"/>
    <property type="match status" value="1"/>
</dbReference>
<evidence type="ECO:0000256" key="5">
    <source>
        <dbReference type="ARBA" id="ARBA00022679"/>
    </source>
</evidence>
<dbReference type="Gene3D" id="3.30.200.20">
    <property type="entry name" value="Phosphorylase Kinase, domain 1"/>
    <property type="match status" value="1"/>
</dbReference>
<dbReference type="Gene3D" id="1.10.510.10">
    <property type="entry name" value="Transferase(Phosphotransferase) domain 1"/>
    <property type="match status" value="1"/>
</dbReference>
<evidence type="ECO:0000256" key="2">
    <source>
        <dbReference type="ARBA" id="ARBA00012513"/>
    </source>
</evidence>
<dbReference type="PROSITE" id="PS00108">
    <property type="entry name" value="PROTEIN_KINASE_ST"/>
    <property type="match status" value="1"/>
</dbReference>
<keyword evidence="14" id="KW-0862">Zinc</keyword>
<comment type="catalytic activity">
    <reaction evidence="12">
        <text>L-threonyl-[protein] + ATP = O-phospho-L-threonyl-[protein] + ADP + H(+)</text>
        <dbReference type="Rhea" id="RHEA:46608"/>
        <dbReference type="Rhea" id="RHEA-COMP:11060"/>
        <dbReference type="Rhea" id="RHEA-COMP:11605"/>
        <dbReference type="ChEBI" id="CHEBI:15378"/>
        <dbReference type="ChEBI" id="CHEBI:30013"/>
        <dbReference type="ChEBI" id="CHEBI:30616"/>
        <dbReference type="ChEBI" id="CHEBI:61977"/>
        <dbReference type="ChEBI" id="CHEBI:456216"/>
        <dbReference type="EC" id="2.7.11.1"/>
    </reaction>
</comment>
<dbReference type="InterPro" id="IPR017441">
    <property type="entry name" value="Protein_kinase_ATP_BS"/>
</dbReference>
<proteinExistence type="inferred from homology"/>
<keyword evidence="7 15" id="KW-0547">Nucleotide-binding</keyword>
<feature type="domain" description="RING-type" evidence="17">
    <location>
        <begin position="1162"/>
        <end position="1201"/>
    </location>
</feature>
<dbReference type="InterPro" id="IPR001841">
    <property type="entry name" value="Znf_RING"/>
</dbReference>
<dbReference type="SMART" id="SM00368">
    <property type="entry name" value="LRR_RI"/>
    <property type="match status" value="5"/>
</dbReference>
<evidence type="ECO:0000313" key="19">
    <source>
        <dbReference type="EMBL" id="KJE98274.1"/>
    </source>
</evidence>
<keyword evidence="4" id="KW-0433">Leucine-rich repeat</keyword>
<evidence type="ECO:0000259" key="18">
    <source>
        <dbReference type="PROSITE" id="PS51424"/>
    </source>
</evidence>
<dbReference type="PRINTS" id="PR00449">
    <property type="entry name" value="RASTRNSFRMNG"/>
</dbReference>
<evidence type="ECO:0000259" key="16">
    <source>
        <dbReference type="PROSITE" id="PS50011"/>
    </source>
</evidence>
<sequence length="1218" mass="134831">MEGNSLAERQIGDEEAKAIAEALKVNKAVKRLLLWENRIGDAGAQAIAEALKVNTTMTHLYLQRNQIGNAGAQAIAEALKVNTTLSEFDLWGNQIGDVGAQAIAEALKVNTKLIELSLSQNQIGDAGAQTIAEALKVNKTLTTLSLHKNQIGDEGARAIAEALQDNKILSSLYLNENQIGYYVEIALRRSAPSCEITMRDQRRHDSVRCREVRVVLLGDPAVGKSSLVHGIAQHERNAVVRFFAGSNTIKTTSTDGIDISSVILRDKEPMILNIWDFAGQELYLASHQFFLGERTVYLALFDVRETISRNSRLAFWLRSLLARVPNVDVILVGTHIDGESYTPQRQQEQQENLEELLHVFKKTHTSFNILSTVYLNASTAASASTMPELKAAVLQAGRKMPFYNLEIDGRYPQFRDLLRDLANTMEAEKKSPLLRWNEVVVLGGKHCGLSRRGVEEFMQLLRYQGWIVLHRMGHAAGAASATSPVVQTAAENDELVIINPQWFTKTVLTGVITQRHKWVKKGILARADLLAHVWRNLDPAVCDQLLVLLQRYELLYPLADAETTEARYLVPSFLPVGQPESSAWSANPHKDEPHEATLVMRTAFMPAGFFSRVIARLHHLEFNMTPWRDCVLVSRNQHRALIQVHRRTEEDVIDLVIVVRGASPGNLLDVLAGVVDDLTANWYTGITWQTYLRCTKCAMDVADPCLFEIHSVVLAAVLPNKELSCDHSQRTLVRDEWLSFIQPVLQRSLSRIEEPSELQRQALNIFKASRCPADAPIAQPDSSSSSAIQVPAIATTIPRVGMQEVSQATGNFAPSRRIGGGGFGSVYSGIWGGAQVAVKRLAADSMQGIAQFQAELESLSRFRHPNIVTIMCYAHEGGECCLVYELMANGSVRDRLDCNNGTPALSWPQRQRIATEIASALHFVQTAIPRQPLFHLDLKTDNVLLDAHFTAKVADFGLTRSAPAQTATQSYIQTQTIQGTPQYICPQYRDEGKVSIKTDVYSYGMILLELLTGQQPGSVLTSAVKTALSTHGQFDSELDASITWSAADKLAATEVAKLALACLKPDRHDRPTFGQIPAQLKGDPDQVEATEESPHGDRECMLCYNAPTTAKLMPCCHACVCVACAQEMIRRQDKCMVCRVVPTSYLKGSFDQTFVQVSDRECMLCYNAPTTAKLMPCCHACVCVACAQEMIRRQDKCMICRVIPTAYLPGTFNQTFVL</sequence>
<dbReference type="InterPro" id="IPR032675">
    <property type="entry name" value="LRR_dom_sf"/>
</dbReference>
<feature type="binding site" evidence="15">
    <location>
        <position position="839"/>
    </location>
    <ligand>
        <name>ATP</name>
        <dbReference type="ChEBI" id="CHEBI:30616"/>
    </ligand>
</feature>
<dbReference type="InterPro" id="IPR051348">
    <property type="entry name" value="U-box_ubiquitin_ligases"/>
</dbReference>
<dbReference type="InterPro" id="IPR000719">
    <property type="entry name" value="Prot_kinase_dom"/>
</dbReference>
<dbReference type="NCBIfam" id="TIGR00231">
    <property type="entry name" value="small_GTP"/>
    <property type="match status" value="1"/>
</dbReference>
<evidence type="ECO:0000256" key="11">
    <source>
        <dbReference type="ARBA" id="ARBA00023134"/>
    </source>
</evidence>
<organism evidence="19 20">
    <name type="scientific">Capsaspora owczarzaki (strain ATCC 30864)</name>
    <dbReference type="NCBI Taxonomy" id="595528"/>
    <lineage>
        <taxon>Eukaryota</taxon>
        <taxon>Filasterea</taxon>
        <taxon>Capsaspora</taxon>
    </lineage>
</organism>
<accession>A0A0D2X5R6</accession>
<dbReference type="AlphaFoldDB" id="A0A0D2X5R6"/>
<dbReference type="Gene3D" id="3.80.10.10">
    <property type="entry name" value="Ribonuclease Inhibitor"/>
    <property type="match status" value="2"/>
</dbReference>
<keyword evidence="8 19" id="KW-0418">Kinase</keyword>
<dbReference type="PROSITE" id="PS51424">
    <property type="entry name" value="ROC"/>
    <property type="match status" value="1"/>
</dbReference>
<dbReference type="InterPro" id="IPR011009">
    <property type="entry name" value="Kinase-like_dom_sf"/>
</dbReference>
<dbReference type="GO" id="GO:0005524">
    <property type="term" value="F:ATP binding"/>
    <property type="evidence" value="ECO:0007669"/>
    <property type="project" value="UniProtKB-UniRule"/>
</dbReference>
<dbReference type="InterPro" id="IPR001245">
    <property type="entry name" value="Ser-Thr/Tyr_kinase_cat_dom"/>
</dbReference>
<keyword evidence="20" id="KW-1185">Reference proteome</keyword>
<dbReference type="Pfam" id="PF13920">
    <property type="entry name" value="zf-C3HC4_3"/>
    <property type="match status" value="2"/>
</dbReference>
<dbReference type="GO" id="GO:0004674">
    <property type="term" value="F:protein serine/threonine kinase activity"/>
    <property type="evidence" value="ECO:0007669"/>
    <property type="project" value="UniProtKB-KW"/>
</dbReference>
<evidence type="ECO:0000256" key="8">
    <source>
        <dbReference type="ARBA" id="ARBA00022777"/>
    </source>
</evidence>
<dbReference type="Gene3D" id="3.40.50.300">
    <property type="entry name" value="P-loop containing nucleotide triphosphate hydrolases"/>
    <property type="match status" value="1"/>
</dbReference>
<dbReference type="GO" id="GO:0008270">
    <property type="term" value="F:zinc ion binding"/>
    <property type="evidence" value="ECO:0007669"/>
    <property type="project" value="UniProtKB-KW"/>
</dbReference>
<dbReference type="EC" id="2.7.11.1" evidence="2"/>
<dbReference type="Pfam" id="PF08477">
    <property type="entry name" value="Roc"/>
    <property type="match status" value="1"/>
</dbReference>
<dbReference type="Gene3D" id="3.30.70.1390">
    <property type="entry name" value="ROC domain from the Parkinson's disease-associated leucine-rich repeat kinase 2"/>
    <property type="match status" value="1"/>
</dbReference>